<accession>V8CFU7</accession>
<evidence type="ECO:0000313" key="1">
    <source>
        <dbReference type="EMBL" id="ETD26288.1"/>
    </source>
</evidence>
<dbReference type="AlphaFoldDB" id="V8CFU7"/>
<evidence type="ECO:0000313" key="2">
    <source>
        <dbReference type="Proteomes" id="UP000018727"/>
    </source>
</evidence>
<dbReference type="EMBL" id="AZJH01000037">
    <property type="protein sequence ID" value="ETD26288.1"/>
    <property type="molecule type" value="Genomic_DNA"/>
</dbReference>
<protein>
    <submittedName>
        <fullName evidence="1">Uncharacterized protein</fullName>
    </submittedName>
</protein>
<gene>
    <name evidence="1" type="ORF">HMPREF1173_02255</name>
</gene>
<organism evidence="1 2">
    <name type="scientific">Prevotella nigrescens CC14M</name>
    <dbReference type="NCBI Taxonomy" id="1073366"/>
    <lineage>
        <taxon>Bacteria</taxon>
        <taxon>Pseudomonadati</taxon>
        <taxon>Bacteroidota</taxon>
        <taxon>Bacteroidia</taxon>
        <taxon>Bacteroidales</taxon>
        <taxon>Prevotellaceae</taxon>
        <taxon>Prevotella</taxon>
    </lineage>
</organism>
<proteinExistence type="predicted"/>
<dbReference type="Proteomes" id="UP000018727">
    <property type="component" value="Unassembled WGS sequence"/>
</dbReference>
<reference evidence="1 2" key="1">
    <citation type="submission" date="2013-10" db="EMBL/GenBank/DDBJ databases">
        <title>The Genome Sequence of Prevotella nigrescens CC14M.</title>
        <authorList>
            <consortium name="The Broad Institute Genomics Platform"/>
            <person name="Earl A."/>
            <person name="Allen-Vercoe E."/>
            <person name="Daigneault M."/>
            <person name="Young S.K."/>
            <person name="Zeng Q."/>
            <person name="Gargeya S."/>
            <person name="Fitzgerald M."/>
            <person name="Abouelleil A."/>
            <person name="Alvarado L."/>
            <person name="Chapman S.B."/>
            <person name="Gainer-Dewar J."/>
            <person name="Goldberg J."/>
            <person name="Griggs A."/>
            <person name="Gujja S."/>
            <person name="Hansen M."/>
            <person name="Howarth C."/>
            <person name="Imamovic A."/>
            <person name="Ireland A."/>
            <person name="Larimer J."/>
            <person name="McCowan C."/>
            <person name="Murphy C."/>
            <person name="Pearson M."/>
            <person name="Poon T.W."/>
            <person name="Priest M."/>
            <person name="Roberts A."/>
            <person name="Saif S."/>
            <person name="Shea T."/>
            <person name="Sykes S."/>
            <person name="Wortman J."/>
            <person name="Nusbaum C."/>
            <person name="Birren B."/>
        </authorList>
    </citation>
    <scope>NUCLEOTIDE SEQUENCE [LARGE SCALE GENOMIC DNA]</scope>
    <source>
        <strain evidence="1 2">CC14M</strain>
    </source>
</reference>
<dbReference type="HOGENOM" id="CLU_213322_0_0_10"/>
<sequence>MAYCSIKVRKIGVCVYEKQPLCYEKYVFGLLKHFFDISLF</sequence>
<keyword evidence="2" id="KW-1185">Reference proteome</keyword>
<comment type="caution">
    <text evidence="1">The sequence shown here is derived from an EMBL/GenBank/DDBJ whole genome shotgun (WGS) entry which is preliminary data.</text>
</comment>
<name>V8CFU7_9BACT</name>